<feature type="domain" description="Pyrrolo-quinoline quinone repeat" evidence="1">
    <location>
        <begin position="107"/>
        <end position="197"/>
    </location>
</feature>
<dbReference type="Proteomes" id="UP000637628">
    <property type="component" value="Unassembled WGS sequence"/>
</dbReference>
<protein>
    <recommendedName>
        <fullName evidence="1">Pyrrolo-quinoline quinone repeat domain-containing protein</fullName>
    </recommendedName>
</protein>
<keyword evidence="3" id="KW-1185">Reference proteome</keyword>
<evidence type="ECO:0000313" key="2">
    <source>
        <dbReference type="EMBL" id="GIE04534.1"/>
    </source>
</evidence>
<sequence length="408" mass="43533">MGSTVRVLIDLDATPAPSRPRPKLGLRMERRLVTPVALATLLLLVVGGAASPAPARVITEVAGTGGVSATSHLLTPAALYVSHIADFAPETPEDARSVVEAWPLVPGGPRWSTTVRATDPDLTLDEAGTTLVVRPGKTGTLTLIDVATGRVRWRTDDYAVADLAGSRIVYGDLGTIRMVDVATGRVRWEHEDQPMAVDVDPKRRVVLVIDQEGLPSIRSLADGRMLVKPRSVGIDPFEWEQGGQSETIIGDTLYLHTDMFLAAYRLRDLHRLWSVRIAEPDMLGMCGALLCAAGGRGVTAIDPATGGIRWTGPRWRSITADGQVVGIDLTAARLDLATGRVLAEFGRGATVGDLLLRNDRDHTWVTGLAGGEIIGELPLIVSTRACSAAGAYLACPTNGQTVTVWKVR</sequence>
<organism evidence="2 3">
    <name type="scientific">Paractinoplanes durhamensis</name>
    <dbReference type="NCBI Taxonomy" id="113563"/>
    <lineage>
        <taxon>Bacteria</taxon>
        <taxon>Bacillati</taxon>
        <taxon>Actinomycetota</taxon>
        <taxon>Actinomycetes</taxon>
        <taxon>Micromonosporales</taxon>
        <taxon>Micromonosporaceae</taxon>
        <taxon>Paractinoplanes</taxon>
    </lineage>
</organism>
<dbReference type="InterPro" id="IPR002372">
    <property type="entry name" value="PQQ_rpt_dom"/>
</dbReference>
<reference evidence="2 3" key="1">
    <citation type="submission" date="2021-01" db="EMBL/GenBank/DDBJ databases">
        <title>Whole genome shotgun sequence of Actinoplanes durhamensis NBRC 14914.</title>
        <authorList>
            <person name="Komaki H."/>
            <person name="Tamura T."/>
        </authorList>
    </citation>
    <scope>NUCLEOTIDE SEQUENCE [LARGE SCALE GENOMIC DNA]</scope>
    <source>
        <strain evidence="2 3">NBRC 14914</strain>
    </source>
</reference>
<name>A0ABQ3Z417_9ACTN</name>
<dbReference type="Gene3D" id="2.130.10.10">
    <property type="entry name" value="YVTN repeat-like/Quinoprotein amine dehydrogenase"/>
    <property type="match status" value="1"/>
</dbReference>
<evidence type="ECO:0000259" key="1">
    <source>
        <dbReference type="Pfam" id="PF13360"/>
    </source>
</evidence>
<dbReference type="SUPFAM" id="SSF50998">
    <property type="entry name" value="Quinoprotein alcohol dehydrogenase-like"/>
    <property type="match status" value="1"/>
</dbReference>
<comment type="caution">
    <text evidence="2">The sequence shown here is derived from an EMBL/GenBank/DDBJ whole genome shotgun (WGS) entry which is preliminary data.</text>
</comment>
<gene>
    <name evidence="2" type="ORF">Adu01nite_58840</name>
</gene>
<dbReference type="InterPro" id="IPR015943">
    <property type="entry name" value="WD40/YVTN_repeat-like_dom_sf"/>
</dbReference>
<dbReference type="InterPro" id="IPR011047">
    <property type="entry name" value="Quinoprotein_ADH-like_sf"/>
</dbReference>
<dbReference type="Pfam" id="PF13360">
    <property type="entry name" value="PQQ_2"/>
    <property type="match status" value="1"/>
</dbReference>
<accession>A0ABQ3Z417</accession>
<proteinExistence type="predicted"/>
<dbReference type="EMBL" id="BOML01000048">
    <property type="protein sequence ID" value="GIE04534.1"/>
    <property type="molecule type" value="Genomic_DNA"/>
</dbReference>
<evidence type="ECO:0000313" key="3">
    <source>
        <dbReference type="Proteomes" id="UP000637628"/>
    </source>
</evidence>